<proteinExistence type="predicted"/>
<organism evidence="1 2">
    <name type="scientific">Meloidogyne enterolobii</name>
    <name type="common">Root-knot nematode worm</name>
    <name type="synonym">Meloidogyne mayaguensis</name>
    <dbReference type="NCBI Taxonomy" id="390850"/>
    <lineage>
        <taxon>Eukaryota</taxon>
        <taxon>Metazoa</taxon>
        <taxon>Ecdysozoa</taxon>
        <taxon>Nematoda</taxon>
        <taxon>Chromadorea</taxon>
        <taxon>Rhabditida</taxon>
        <taxon>Tylenchina</taxon>
        <taxon>Tylenchomorpha</taxon>
        <taxon>Tylenchoidea</taxon>
        <taxon>Meloidogynidae</taxon>
        <taxon>Meloidogyninae</taxon>
        <taxon>Meloidogyne</taxon>
    </lineage>
</organism>
<accession>A0ACB0Y439</accession>
<sequence>MPEDRFYSTRLSRMPFAYSRNNEELKKLNNGPQFSKGEACTDKACVNGCLDETFLEVSWSKCRDGVYAHTHLIGEYETGMDQFKEGENKKEFTFDLEIYDNNSFKMDFEEGVEKVFDPKKVRIQCVKKAEAIAKPKTWKIVKNEDLKGKHLLVFHLLPPKATGMYKEGGFKQLKDNPTCDLFIRFERGPYELLHVSRTTTTVTTTTTTTETTPATNKQSSTAEINEGDTTPTAKVQEVKDTEKGSNVGIVIIVIIVVLVFGIGGGFLVWFYVFKKEPKQPEEEAEEDKKEPIEKFWKHHKDNPEDMPSPKEQYVLGVFDKMSRQDTVTYKRVLFELYLPELIEKDIATIGNFEEWREKNGFVLTDLERDDEFCEKIDKAIKDRKEKEAANKLFNAAKK</sequence>
<keyword evidence="2" id="KW-1185">Reference proteome</keyword>
<protein>
    <submittedName>
        <fullName evidence="1">Uncharacterized protein</fullName>
    </submittedName>
</protein>
<evidence type="ECO:0000313" key="1">
    <source>
        <dbReference type="EMBL" id="CAK5030673.1"/>
    </source>
</evidence>
<gene>
    <name evidence="1" type="ORF">MENTE1834_LOCUS7288</name>
</gene>
<dbReference type="EMBL" id="CAVMJV010000005">
    <property type="protein sequence ID" value="CAK5030673.1"/>
    <property type="molecule type" value="Genomic_DNA"/>
</dbReference>
<name>A0ACB0Y439_MELEN</name>
<dbReference type="Proteomes" id="UP001497535">
    <property type="component" value="Unassembled WGS sequence"/>
</dbReference>
<comment type="caution">
    <text evidence="1">The sequence shown here is derived from an EMBL/GenBank/DDBJ whole genome shotgun (WGS) entry which is preliminary data.</text>
</comment>
<evidence type="ECO:0000313" key="2">
    <source>
        <dbReference type="Proteomes" id="UP001497535"/>
    </source>
</evidence>
<reference evidence="1" key="1">
    <citation type="submission" date="2023-11" db="EMBL/GenBank/DDBJ databases">
        <authorList>
            <person name="Poullet M."/>
        </authorList>
    </citation>
    <scope>NUCLEOTIDE SEQUENCE</scope>
    <source>
        <strain evidence="1">E1834</strain>
    </source>
</reference>